<feature type="coiled-coil region" evidence="1">
    <location>
        <begin position="152"/>
        <end position="182"/>
    </location>
</feature>
<accession>I0ETP6</accession>
<evidence type="ECO:0000256" key="1">
    <source>
        <dbReference type="SAM" id="Coils"/>
    </source>
</evidence>
<dbReference type="HOGENOM" id="CLU_241005_0_0_7"/>
<evidence type="ECO:0000259" key="3">
    <source>
        <dbReference type="Pfam" id="PF07669"/>
    </source>
</evidence>
<feature type="domain" description="Type II methyltransferase M.TaqI-like" evidence="3">
    <location>
        <begin position="1172"/>
        <end position="1277"/>
    </location>
</feature>
<dbReference type="InterPro" id="IPR011639">
    <property type="entry name" value="MethylTrfase_TaqI-like_dom"/>
</dbReference>
<keyword evidence="1" id="KW-0175">Coiled coil</keyword>
<dbReference type="PRINTS" id="PR00507">
    <property type="entry name" value="N12N6MTFRASE"/>
</dbReference>
<feature type="compositionally biased region" description="Basic and acidic residues" evidence="2">
    <location>
        <begin position="773"/>
        <end position="796"/>
    </location>
</feature>
<dbReference type="RefSeq" id="WP_014659797.1">
    <property type="nucleotide sequence ID" value="NC_017735.1"/>
</dbReference>
<dbReference type="PANTHER" id="PTHR41313:SF1">
    <property type="entry name" value="DNA METHYLASE ADENINE-SPECIFIC DOMAIN-CONTAINING PROTEIN"/>
    <property type="match status" value="1"/>
</dbReference>
<dbReference type="GO" id="GO:0006304">
    <property type="term" value="P:DNA modification"/>
    <property type="evidence" value="ECO:0007669"/>
    <property type="project" value="InterPro"/>
</dbReference>
<sequence>MKEFLAKELGSPSTSNEFVKNLEYLLWDIDICKRTMRDAIKDKSSLRVLQAKLMPNNAFLNHFYTMNFEVLDSGNPATPKDITTIPTMQEWYEFKNAVRLNGAYHESLENKLDKLETLMREFCAKFHKEFGIDLIDLHNPLNNQFKRTQTFLKQLENTLSNENNKKLLLEEFEQNINEVANNKEIRELFNEYKDPEDIKLLALTYFTEDMSNDFKEVYFSNKEFQTLLLKNISVIVGDLINKKNLEPIKTPLEQLQDLINNEPNKEALKEEFNQKLNAIVSNNAIINTFKRNIDISSMVLNDFKKDMSRDFENLYYNNKEFNALITRSLSVIVGDLITANSLMDNKTIDNTIELDNTSNNTIEPNETKENNVISNEPDFRLIKTIQNNEPLENSSIEQQLPTDLMPLGSVGPSVAQATLEPNSLQHAGGVEILTDELNPIDTNKKLAHSNEQAKERDETNHFSQDLNELEQNLNNLQGLLQSIKDNTIANEPDFRYRLIKATQTNESLANSHIGLQLLKDPNTRKFYDKFNLPYSPKKLLEILENCIEKSIEVITESLSLTKEQLNALERLQNAENTLKNNTELNYTQENNITDNSVELNNANSNNSTNDKMELNNTNSNNTTELNTKENNQTLDNTTTDNSVYQIVFNTLKEHKLTIDTLKNIQEKMIRANYLSSDGDGLYYNSRRNQRNLNINVRNYFDSIGFNIEKDLVDSMFDELDHKFGMHLNNEISKILSKELALKENHSISDNSITNNAIKNNLILNSVELNNNNKGEEHETREKIQETNPHTGERVRDTSSNSRQLEPHTHQTLHRDTPDMDWGENTSELQSNQRGLGISSESLGDQETRNAWLHNPREMDSLLSKDNKMVDRARNLYTHQHATQPPSPNGIESLNEHSSRNQQSQRHNRWGDFRDERNQSLPTHHTHSKHHQEPDRQTMGRTGDASHYGLLPNGYKEPRREWDNSKEPVESLASHKLTTTPLNHSKENPTSQMSLGSVGPSVITLEPNSLQQTEPNLFNHSEPSETSNHTELLIDFKATHKLDIPTTKKERYKANIEAITLLKELGKRVATKEEQEILVKFSGWGALSSYFDSSKHEKEALELKALLGDADFEAAKKSSDDAYYTPKMAIDCIYQALDRLGFNNDANEKHLFEPSCGNGMFLTYAPSGLNYKFSATELDPISSQIAKKLHPNSNIQNLALQKFIMRRDYDVFIGNPPFGDEVITDLNDEELSHHTIHNYFLGNAIKNLKEDGLMAFIVTSNFLDSSNHKMREYISKHATFLGAMRLPKGFFNESNTEVGCDMVFFKKGKDNELDKDFVNAVALFENKASANEYLGGLDLESVKKLYEPIAKRLGFVYEKVNEEEFLGGYLLNCVNNDADNVEILHNALIESLLKVRQNEYFTRFKEHVLGSESLEYDTRYHKFVLNARGELGKPLEEKMQNFVAHVLPSNVYTYHKTTYKQNLLAINHSHPKFKSLKQKATYLKSGAFVEFENEIFQFDSLEDNENEIFLKNAGLNHKQGSVTIKQHLLDYIPLRDALIDLSNSELNPLSTEQKLKSKRSNLNILYEKFVKKHGYLNENKNYKDIKEDAFGMRVVALETHFEKEISKKEAKKQGIAPKKAQAQKARIFFERTINPNTPIVINNAKEALMASLSERGKLDLQFIQENYKQQSLENTLKELEEDELIYKEPITNDYIFE</sequence>
<gene>
    <name evidence="4" type="ordered locus">HCD_06565</name>
</gene>
<dbReference type="SUPFAM" id="SSF53335">
    <property type="entry name" value="S-adenosyl-L-methionine-dependent methyltransferases"/>
    <property type="match status" value="1"/>
</dbReference>
<dbReference type="Pfam" id="PF07669">
    <property type="entry name" value="Eco57I"/>
    <property type="match status" value="1"/>
</dbReference>
<feature type="compositionally biased region" description="Basic and acidic residues" evidence="2">
    <location>
        <begin position="955"/>
        <end position="968"/>
    </location>
</feature>
<feature type="compositionally biased region" description="Basic and acidic residues" evidence="2">
    <location>
        <begin position="804"/>
        <end position="817"/>
    </location>
</feature>
<feature type="compositionally biased region" description="Basic and acidic residues" evidence="2">
    <location>
        <begin position="908"/>
        <end position="917"/>
    </location>
</feature>
<feature type="region of interest" description="Disordered" evidence="2">
    <location>
        <begin position="590"/>
        <end position="637"/>
    </location>
</feature>
<dbReference type="OrthoDB" id="5328403at2"/>
<dbReference type="EMBL" id="CP003481">
    <property type="protein sequence ID" value="AFI06315.1"/>
    <property type="molecule type" value="Genomic_DNA"/>
</dbReference>
<proteinExistence type="predicted"/>
<keyword evidence="4" id="KW-0808">Transferase</keyword>
<keyword evidence="5" id="KW-1185">Reference proteome</keyword>
<dbReference type="InterPro" id="IPR052933">
    <property type="entry name" value="DNA_Protect_Modify"/>
</dbReference>
<feature type="compositionally biased region" description="Polar residues" evidence="2">
    <location>
        <begin position="823"/>
        <end position="842"/>
    </location>
</feature>
<dbReference type="Proteomes" id="UP000005013">
    <property type="component" value="Chromosome"/>
</dbReference>
<dbReference type="eggNOG" id="COG0827">
    <property type="taxonomic scope" value="Bacteria"/>
</dbReference>
<feature type="coiled-coil region" evidence="1">
    <location>
        <begin position="459"/>
        <end position="486"/>
    </location>
</feature>
<feature type="coiled-coil region" evidence="1">
    <location>
        <begin position="551"/>
        <end position="581"/>
    </location>
</feature>
<dbReference type="KEGG" id="hcm:HCD_06565"/>
<feature type="region of interest" description="Disordered" evidence="2">
    <location>
        <begin position="878"/>
        <end position="1002"/>
    </location>
</feature>
<feature type="compositionally biased region" description="Polar residues" evidence="2">
    <location>
        <begin position="975"/>
        <end position="994"/>
    </location>
</feature>
<dbReference type="InterPro" id="IPR029063">
    <property type="entry name" value="SAM-dependent_MTases_sf"/>
</dbReference>
<evidence type="ECO:0000313" key="5">
    <source>
        <dbReference type="Proteomes" id="UP000005013"/>
    </source>
</evidence>
<dbReference type="STRING" id="1163745.HCD_06565"/>
<dbReference type="PATRIC" id="fig|1163745.3.peg.1385"/>
<dbReference type="GO" id="GO:0032259">
    <property type="term" value="P:methylation"/>
    <property type="evidence" value="ECO:0007669"/>
    <property type="project" value="UniProtKB-KW"/>
</dbReference>
<feature type="region of interest" description="Disordered" evidence="2">
    <location>
        <begin position="771"/>
        <end position="842"/>
    </location>
</feature>
<dbReference type="PANTHER" id="PTHR41313">
    <property type="entry name" value="ADENINE-SPECIFIC METHYLTRANSFERASE"/>
    <property type="match status" value="1"/>
</dbReference>
<feature type="compositionally biased region" description="Low complexity" evidence="2">
    <location>
        <begin position="595"/>
        <end position="637"/>
    </location>
</feature>
<organism evidence="4 5">
    <name type="scientific">Helicobacter cetorum (strain ATCC BAA-540 / CCUG 52418 / MIT 99-5656)</name>
    <dbReference type="NCBI Taxonomy" id="1163745"/>
    <lineage>
        <taxon>Bacteria</taxon>
        <taxon>Pseudomonadati</taxon>
        <taxon>Campylobacterota</taxon>
        <taxon>Epsilonproteobacteria</taxon>
        <taxon>Campylobacterales</taxon>
        <taxon>Helicobacteraceae</taxon>
        <taxon>Helicobacter</taxon>
    </lineage>
</organism>
<evidence type="ECO:0000256" key="2">
    <source>
        <dbReference type="SAM" id="MobiDB-lite"/>
    </source>
</evidence>
<dbReference type="Gene3D" id="3.40.50.150">
    <property type="entry name" value="Vaccinia Virus protein VP39"/>
    <property type="match status" value="1"/>
</dbReference>
<evidence type="ECO:0000313" key="4">
    <source>
        <dbReference type="EMBL" id="AFI06315.1"/>
    </source>
</evidence>
<keyword evidence="4" id="KW-0489">Methyltransferase</keyword>
<protein>
    <submittedName>
        <fullName evidence="4">Adenine specific DNA methyltransferase</fullName>
    </submittedName>
</protein>
<dbReference type="eggNOG" id="COG4646">
    <property type="taxonomic scope" value="Bacteria"/>
</dbReference>
<dbReference type="GO" id="GO:0009007">
    <property type="term" value="F:site-specific DNA-methyltransferase (adenine-specific) activity"/>
    <property type="evidence" value="ECO:0007669"/>
    <property type="project" value="UniProtKB-EC"/>
</dbReference>
<name>I0ETP6_HELCM</name>
<reference evidence="4 5" key="1">
    <citation type="journal article" date="2013" name="PLoS ONE">
        <title>Sequence Divergence and Conservation in Genomes ofHelicobacter cetorum Strains from a Dolphin and a Whale.</title>
        <authorList>
            <person name="Kersulyte D."/>
            <person name="Rossi M."/>
            <person name="Berg D.E."/>
        </authorList>
    </citation>
    <scope>NUCLEOTIDE SEQUENCE [LARGE SCALE GENOMIC DNA]</scope>
    <source>
        <strain evidence="4 5">MIT 99-5656</strain>
    </source>
</reference>